<feature type="domain" description="Fe/B12 periplasmic-binding" evidence="2">
    <location>
        <begin position="24"/>
        <end position="270"/>
    </location>
</feature>
<dbReference type="PANTHER" id="PTHR30535">
    <property type="entry name" value="VITAMIN B12-BINDING PROTEIN"/>
    <property type="match status" value="1"/>
</dbReference>
<dbReference type="PANTHER" id="PTHR30535:SF34">
    <property type="entry name" value="MOLYBDATE-BINDING PROTEIN MOLA"/>
    <property type="match status" value="1"/>
</dbReference>
<dbReference type="Gene3D" id="3.40.50.1980">
    <property type="entry name" value="Nitrogenase molybdenum iron protein domain"/>
    <property type="match status" value="2"/>
</dbReference>
<evidence type="ECO:0000256" key="1">
    <source>
        <dbReference type="SAM" id="SignalP"/>
    </source>
</evidence>
<evidence type="ECO:0000259" key="2">
    <source>
        <dbReference type="PROSITE" id="PS50983"/>
    </source>
</evidence>
<dbReference type="InterPro" id="IPR002491">
    <property type="entry name" value="ABC_transptr_periplasmic_BD"/>
</dbReference>
<organism evidence="3 4">
    <name type="scientific">Rhodovulum sulfidophilum</name>
    <name type="common">Rhodobacter sulfidophilus</name>
    <dbReference type="NCBI Taxonomy" id="35806"/>
    <lineage>
        <taxon>Bacteria</taxon>
        <taxon>Pseudomonadati</taxon>
        <taxon>Pseudomonadota</taxon>
        <taxon>Alphaproteobacteria</taxon>
        <taxon>Rhodobacterales</taxon>
        <taxon>Paracoccaceae</taxon>
        <taxon>Rhodovulum</taxon>
    </lineage>
</organism>
<sequence>MRLAPVLLGLLALAAGPVAAAPARVVSMNLCADQLAMLLAAPGQLVSVSYLARDPHSSAMAAEAAAYPVNHGLAEEIFLLDPDLVLAGDFTHQPAVAMLRRLGVPVLVLAPASSLAEARAQILALGAALGREDRAAELIAEIDAGLAAAAAPPDDAPPRAAILGASGYASGPASLPGDVLAAAGFANILDPASMGGRLSLETLLMARPDLIVLPEPYPGWSRAEEFPRHPALLDSGAATLTLPDQNWVCGTPALLGNLAAIGAARREVAP</sequence>
<dbReference type="EMBL" id="QFPW01000001">
    <property type="protein sequence ID" value="PZQ52417.1"/>
    <property type="molecule type" value="Genomic_DNA"/>
</dbReference>
<keyword evidence="1" id="KW-0732">Signal</keyword>
<reference evidence="3 4" key="1">
    <citation type="submission" date="2017-08" db="EMBL/GenBank/DDBJ databases">
        <title>Infants hospitalized years apart are colonized by the same room-sourced microbial strains.</title>
        <authorList>
            <person name="Brooks B."/>
            <person name="Olm M.R."/>
            <person name="Firek B.A."/>
            <person name="Baker R."/>
            <person name="Thomas B.C."/>
            <person name="Morowitz M.J."/>
            <person name="Banfield J.F."/>
        </authorList>
    </citation>
    <scope>NUCLEOTIDE SEQUENCE [LARGE SCALE GENOMIC DNA]</scope>
    <source>
        <strain evidence="3">S2_005_002_R2_34</strain>
    </source>
</reference>
<dbReference type="InterPro" id="IPR050902">
    <property type="entry name" value="ABC_Transporter_SBP"/>
</dbReference>
<dbReference type="AlphaFoldDB" id="A0A2W5Q4Y5"/>
<dbReference type="CDD" id="cd00636">
    <property type="entry name" value="TroA-like"/>
    <property type="match status" value="1"/>
</dbReference>
<evidence type="ECO:0000313" key="3">
    <source>
        <dbReference type="EMBL" id="PZQ52417.1"/>
    </source>
</evidence>
<accession>A0A2W5Q4Y5</accession>
<feature type="signal peptide" evidence="1">
    <location>
        <begin position="1"/>
        <end position="20"/>
    </location>
</feature>
<gene>
    <name evidence="3" type="ORF">DI556_01810</name>
</gene>
<name>A0A2W5Q4Y5_RHOSU</name>
<dbReference type="Proteomes" id="UP000249185">
    <property type="component" value="Unassembled WGS sequence"/>
</dbReference>
<feature type="chain" id="PRO_5015984392" evidence="1">
    <location>
        <begin position="21"/>
        <end position="270"/>
    </location>
</feature>
<dbReference type="SUPFAM" id="SSF53807">
    <property type="entry name" value="Helical backbone' metal receptor"/>
    <property type="match status" value="1"/>
</dbReference>
<evidence type="ECO:0000313" key="4">
    <source>
        <dbReference type="Proteomes" id="UP000249185"/>
    </source>
</evidence>
<comment type="caution">
    <text evidence="3">The sequence shown here is derived from an EMBL/GenBank/DDBJ whole genome shotgun (WGS) entry which is preliminary data.</text>
</comment>
<dbReference type="PROSITE" id="PS50983">
    <property type="entry name" value="FE_B12_PBP"/>
    <property type="match status" value="1"/>
</dbReference>
<proteinExistence type="predicted"/>
<protein>
    <submittedName>
        <fullName evidence="3">ABC transporter substrate-binding protein</fullName>
    </submittedName>
</protein>
<dbReference type="Pfam" id="PF01497">
    <property type="entry name" value="Peripla_BP_2"/>
    <property type="match status" value="1"/>
</dbReference>